<dbReference type="GO" id="GO:0009425">
    <property type="term" value="C:bacterial-type flagellum basal body"/>
    <property type="evidence" value="ECO:0007669"/>
    <property type="project" value="InterPro"/>
</dbReference>
<evidence type="ECO:0000256" key="10">
    <source>
        <dbReference type="RuleBase" id="RU364125"/>
    </source>
</evidence>
<protein>
    <recommendedName>
        <fullName evidence="10">Flagellar protein FliL</fullName>
    </recommendedName>
</protein>
<feature type="transmembrane region" description="Helical" evidence="10">
    <location>
        <begin position="41"/>
        <end position="64"/>
    </location>
</feature>
<comment type="subcellular location">
    <subcellularLocation>
        <location evidence="10">Cell inner membrane</location>
    </subcellularLocation>
    <subcellularLocation>
        <location evidence="2">Cell membrane</location>
        <topology evidence="2">Single-pass membrane protein</topology>
    </subcellularLocation>
</comment>
<keyword evidence="9 10" id="KW-0472">Membrane</keyword>
<dbReference type="AlphaFoldDB" id="A0AAJ6BIF5"/>
<dbReference type="GO" id="GO:0006935">
    <property type="term" value="P:chemotaxis"/>
    <property type="evidence" value="ECO:0007669"/>
    <property type="project" value="UniProtKB-KW"/>
</dbReference>
<evidence type="ECO:0000256" key="4">
    <source>
        <dbReference type="ARBA" id="ARBA00022475"/>
    </source>
</evidence>
<sequence>MFKFGKKKGDASADAALPAVQDGEAAAEGEAAAPKKKKLPLLFIIAPVALLVLGGGGAAAFFMLKPKPAEAHGAAAEAEGEHGGEKAEKKEEKGGGHGGGGKTGEADASLGVIAAGPDGVTFYTLPDMVMNIQSADGRPTFLKLKLTLEMHDAGVATHLQEEMPRLQDMFTGFVRELRPEDLSGSAGTYQLRAEILRRVNLIAAPGKVDAVLIEEMLVQ</sequence>
<evidence type="ECO:0000256" key="6">
    <source>
        <dbReference type="ARBA" id="ARBA00022692"/>
    </source>
</evidence>
<keyword evidence="10" id="KW-0997">Cell inner membrane</keyword>
<reference evidence="12" key="1">
    <citation type="submission" date="2023-03" db="EMBL/GenBank/DDBJ databases">
        <title>Andean soil-derived lignocellulolytic bacterial consortium as a source of novel taxa and putative plastic-active enzymes.</title>
        <authorList>
            <person name="Diaz-Garcia L."/>
            <person name="Chuvochina M."/>
            <person name="Feuerriegel G."/>
            <person name="Bunk B."/>
            <person name="Sproer C."/>
            <person name="Streit W.R."/>
            <person name="Rodriguez L.M."/>
            <person name="Overmann J."/>
            <person name="Jimenez D.J."/>
        </authorList>
    </citation>
    <scope>NUCLEOTIDE SEQUENCE</scope>
    <source>
        <strain evidence="12">MAG 833</strain>
    </source>
</reference>
<dbReference type="InterPro" id="IPR005503">
    <property type="entry name" value="FliL"/>
</dbReference>
<keyword evidence="5 10" id="KW-0145">Chemotaxis</keyword>
<organism evidence="12 13">
    <name type="scientific">Candidatus Brevundimonas colombiensis</name>
    <dbReference type="NCBI Taxonomy" id="3121376"/>
    <lineage>
        <taxon>Bacteria</taxon>
        <taxon>Pseudomonadati</taxon>
        <taxon>Pseudomonadota</taxon>
        <taxon>Alphaproteobacteria</taxon>
        <taxon>Caulobacterales</taxon>
        <taxon>Caulobacteraceae</taxon>
        <taxon>Brevundimonas</taxon>
    </lineage>
</organism>
<evidence type="ECO:0000313" key="13">
    <source>
        <dbReference type="Proteomes" id="UP001213664"/>
    </source>
</evidence>
<evidence type="ECO:0000256" key="11">
    <source>
        <dbReference type="SAM" id="MobiDB-lite"/>
    </source>
</evidence>
<feature type="region of interest" description="Disordered" evidence="11">
    <location>
        <begin position="73"/>
        <end position="105"/>
    </location>
</feature>
<evidence type="ECO:0000256" key="1">
    <source>
        <dbReference type="ARBA" id="ARBA00002254"/>
    </source>
</evidence>
<dbReference type="EMBL" id="CP119326">
    <property type="protein sequence ID" value="WEK38765.1"/>
    <property type="molecule type" value="Genomic_DNA"/>
</dbReference>
<keyword evidence="12" id="KW-0282">Flagellum</keyword>
<keyword evidence="7 10" id="KW-0283">Flagellar rotation</keyword>
<proteinExistence type="inferred from homology"/>
<dbReference type="PANTHER" id="PTHR35091">
    <property type="entry name" value="FLAGELLAR PROTEIN FLIL"/>
    <property type="match status" value="1"/>
</dbReference>
<dbReference type="Proteomes" id="UP001213664">
    <property type="component" value="Chromosome"/>
</dbReference>
<name>A0AAJ6BIF5_9CAUL</name>
<evidence type="ECO:0000256" key="3">
    <source>
        <dbReference type="ARBA" id="ARBA00008281"/>
    </source>
</evidence>
<dbReference type="GO" id="GO:0071978">
    <property type="term" value="P:bacterial-type flagellum-dependent swarming motility"/>
    <property type="evidence" value="ECO:0007669"/>
    <property type="project" value="TreeGrafter"/>
</dbReference>
<dbReference type="GO" id="GO:0005886">
    <property type="term" value="C:plasma membrane"/>
    <property type="evidence" value="ECO:0007669"/>
    <property type="project" value="UniProtKB-SubCell"/>
</dbReference>
<evidence type="ECO:0000256" key="9">
    <source>
        <dbReference type="ARBA" id="ARBA00023136"/>
    </source>
</evidence>
<comment type="function">
    <text evidence="1 10">Controls the rotational direction of flagella during chemotaxis.</text>
</comment>
<keyword evidence="12" id="KW-0969">Cilium</keyword>
<evidence type="ECO:0000256" key="8">
    <source>
        <dbReference type="ARBA" id="ARBA00022989"/>
    </source>
</evidence>
<dbReference type="PANTHER" id="PTHR35091:SF2">
    <property type="entry name" value="FLAGELLAR PROTEIN FLIL"/>
    <property type="match status" value="1"/>
</dbReference>
<accession>A0AAJ6BIF5</accession>
<comment type="similarity">
    <text evidence="3 10">Belongs to the FliL family.</text>
</comment>
<evidence type="ECO:0000256" key="5">
    <source>
        <dbReference type="ARBA" id="ARBA00022500"/>
    </source>
</evidence>
<feature type="compositionally biased region" description="Basic and acidic residues" evidence="11">
    <location>
        <begin position="79"/>
        <end position="95"/>
    </location>
</feature>
<evidence type="ECO:0000313" key="12">
    <source>
        <dbReference type="EMBL" id="WEK38765.1"/>
    </source>
</evidence>
<gene>
    <name evidence="12" type="ORF">P0Y50_09400</name>
</gene>
<keyword evidence="8 10" id="KW-1133">Transmembrane helix</keyword>
<keyword evidence="4" id="KW-1003">Cell membrane</keyword>
<keyword evidence="12" id="KW-0966">Cell projection</keyword>
<keyword evidence="6 10" id="KW-0812">Transmembrane</keyword>
<dbReference type="Pfam" id="PF03748">
    <property type="entry name" value="FliL"/>
    <property type="match status" value="1"/>
</dbReference>
<evidence type="ECO:0000256" key="7">
    <source>
        <dbReference type="ARBA" id="ARBA00022779"/>
    </source>
</evidence>
<evidence type="ECO:0000256" key="2">
    <source>
        <dbReference type="ARBA" id="ARBA00004162"/>
    </source>
</evidence>